<dbReference type="OrthoDB" id="296674at2759"/>
<gene>
    <name evidence="2" type="ORF">SteCoe_9992</name>
</gene>
<feature type="domain" description="Protein kinase" evidence="1">
    <location>
        <begin position="1"/>
        <end position="170"/>
    </location>
</feature>
<comment type="caution">
    <text evidence="2">The sequence shown here is derived from an EMBL/GenBank/DDBJ whole genome shotgun (WGS) entry which is preliminary data.</text>
</comment>
<evidence type="ECO:0000313" key="2">
    <source>
        <dbReference type="EMBL" id="OMJ88094.1"/>
    </source>
</evidence>
<dbReference type="Gene3D" id="1.10.510.10">
    <property type="entry name" value="Transferase(Phosphotransferase) domain 1"/>
    <property type="match status" value="1"/>
</dbReference>
<keyword evidence="3" id="KW-1185">Reference proteome</keyword>
<protein>
    <recommendedName>
        <fullName evidence="1">Protein kinase domain-containing protein</fullName>
    </recommendedName>
</protein>
<dbReference type="InterPro" id="IPR000719">
    <property type="entry name" value="Prot_kinase_dom"/>
</dbReference>
<dbReference type="GO" id="GO:0004672">
    <property type="term" value="F:protein kinase activity"/>
    <property type="evidence" value="ECO:0007669"/>
    <property type="project" value="InterPro"/>
</dbReference>
<name>A0A1R2CGH2_9CILI</name>
<reference evidence="2 3" key="1">
    <citation type="submission" date="2016-11" db="EMBL/GenBank/DDBJ databases">
        <title>The macronuclear genome of Stentor coeruleus: a giant cell with tiny introns.</title>
        <authorList>
            <person name="Slabodnick M."/>
            <person name="Ruby J.G."/>
            <person name="Reiff S.B."/>
            <person name="Swart E.C."/>
            <person name="Gosai S."/>
            <person name="Prabakaran S."/>
            <person name="Witkowska E."/>
            <person name="Larue G.E."/>
            <person name="Fisher S."/>
            <person name="Freeman R.M."/>
            <person name="Gunawardena J."/>
            <person name="Chu W."/>
            <person name="Stover N.A."/>
            <person name="Gregory B.D."/>
            <person name="Nowacki M."/>
            <person name="Derisi J."/>
            <person name="Roy S.W."/>
            <person name="Marshall W.F."/>
            <person name="Sood P."/>
        </authorList>
    </citation>
    <scope>NUCLEOTIDE SEQUENCE [LARGE SCALE GENOMIC DNA]</scope>
    <source>
        <strain evidence="2">WM001</strain>
    </source>
</reference>
<organism evidence="2 3">
    <name type="scientific">Stentor coeruleus</name>
    <dbReference type="NCBI Taxonomy" id="5963"/>
    <lineage>
        <taxon>Eukaryota</taxon>
        <taxon>Sar</taxon>
        <taxon>Alveolata</taxon>
        <taxon>Ciliophora</taxon>
        <taxon>Postciliodesmatophora</taxon>
        <taxon>Heterotrichea</taxon>
        <taxon>Heterotrichida</taxon>
        <taxon>Stentoridae</taxon>
        <taxon>Stentor</taxon>
    </lineage>
</organism>
<dbReference type="PANTHER" id="PTHR24362:SF309">
    <property type="entry name" value="PROTEIN KINASE DOMAIN-CONTAINING PROTEIN"/>
    <property type="match status" value="1"/>
</dbReference>
<evidence type="ECO:0000259" key="1">
    <source>
        <dbReference type="PROSITE" id="PS50011"/>
    </source>
</evidence>
<proteinExistence type="predicted"/>
<dbReference type="AlphaFoldDB" id="A0A1R2CGH2"/>
<dbReference type="GO" id="GO:0005524">
    <property type="term" value="F:ATP binding"/>
    <property type="evidence" value="ECO:0007669"/>
    <property type="project" value="InterPro"/>
</dbReference>
<dbReference type="Proteomes" id="UP000187209">
    <property type="component" value="Unassembled WGS sequence"/>
</dbReference>
<dbReference type="PANTHER" id="PTHR24362">
    <property type="entry name" value="SERINE/THREONINE-PROTEIN KINASE NEK"/>
    <property type="match status" value="1"/>
</dbReference>
<dbReference type="InterPro" id="IPR011009">
    <property type="entry name" value="Kinase-like_dom_sf"/>
</dbReference>
<evidence type="ECO:0000313" key="3">
    <source>
        <dbReference type="Proteomes" id="UP000187209"/>
    </source>
</evidence>
<sequence length="177" mass="20779">MNILIKSPDEIKIIDFVISFECIKKYEGSAFHNFTPSKYASELYLSPELMTQRRMHNTILSILYDSFKSDVFSLGLSILSACGIDVTNLNCFGQNYDEFIRSMITVSYECTDDSLKTTYKLIREELQKTIDERINEFRYYFLNDTLSIMLEVNILERATIDEIYKDAKYFVGIIEYY</sequence>
<dbReference type="SUPFAM" id="SSF56112">
    <property type="entry name" value="Protein kinase-like (PK-like)"/>
    <property type="match status" value="1"/>
</dbReference>
<dbReference type="PROSITE" id="PS50011">
    <property type="entry name" value="PROTEIN_KINASE_DOM"/>
    <property type="match status" value="1"/>
</dbReference>
<dbReference type="EMBL" id="MPUH01000159">
    <property type="protein sequence ID" value="OMJ88094.1"/>
    <property type="molecule type" value="Genomic_DNA"/>
</dbReference>
<accession>A0A1R2CGH2</accession>